<accession>A0A1H6B9F4</accession>
<keyword evidence="4" id="KW-0677">Repeat</keyword>
<evidence type="ECO:0000313" key="9">
    <source>
        <dbReference type="EMBL" id="QCC49205.1"/>
    </source>
</evidence>
<reference evidence="9 12" key="2">
    <citation type="journal article" date="2019" name="Nat. Commun.">
        <title>A new type of DNA phosphorothioation-based antiviral system in archaea.</title>
        <authorList>
            <person name="Xiong L."/>
            <person name="Liu S."/>
            <person name="Chen S."/>
            <person name="Xiao Y."/>
            <person name="Zhu B."/>
            <person name="Gao Y."/>
            <person name="Zhang Y."/>
            <person name="Chen B."/>
            <person name="Luo J."/>
            <person name="Deng Z."/>
            <person name="Chen X."/>
            <person name="Wang L."/>
            <person name="Chen S."/>
        </authorList>
    </citation>
    <scope>NUCLEOTIDE SEQUENCE [LARGE SCALE GENOMIC DNA]</scope>
    <source>
        <strain evidence="9 12">CGMCC 1.10331</strain>
        <plasmid evidence="9 12">unnamed1</plasmid>
    </source>
</reference>
<dbReference type="AlphaFoldDB" id="A0A1H6B9F4"/>
<dbReference type="PROSITE" id="PS51819">
    <property type="entry name" value="VOC"/>
    <property type="match status" value="2"/>
</dbReference>
<dbReference type="RefSeq" id="WP_103992368.1">
    <property type="nucleotide sequence ID" value="NZ_CP031312.1"/>
</dbReference>
<evidence type="ECO:0000313" key="12">
    <source>
        <dbReference type="Proteomes" id="UP000296733"/>
    </source>
</evidence>
<dbReference type="Pfam" id="PF00903">
    <property type="entry name" value="Glyoxalase"/>
    <property type="match status" value="1"/>
</dbReference>
<dbReference type="InterPro" id="IPR029068">
    <property type="entry name" value="Glyas_Bleomycin-R_OHBP_Dase"/>
</dbReference>
<comment type="similarity">
    <text evidence="1">Belongs to the extradiol ring-cleavage dioxygenase family.</text>
</comment>
<dbReference type="InterPro" id="IPR004360">
    <property type="entry name" value="Glyas_Fos-R_dOase_dom"/>
</dbReference>
<keyword evidence="11" id="KW-1185">Reference proteome</keyword>
<evidence type="ECO:0000256" key="7">
    <source>
        <dbReference type="ARBA" id="ARBA00023002"/>
    </source>
</evidence>
<keyword evidence="3" id="KW-0479">Metal-binding</keyword>
<dbReference type="GO" id="GO:0016829">
    <property type="term" value="F:lyase activity"/>
    <property type="evidence" value="ECO:0007669"/>
    <property type="project" value="UniProtKB-KW"/>
</dbReference>
<dbReference type="Gene3D" id="3.10.180.10">
    <property type="entry name" value="2,3-Dihydroxybiphenyl 1,2-Dioxygenase, domain 1"/>
    <property type="match status" value="2"/>
</dbReference>
<dbReference type="Proteomes" id="UP000236740">
    <property type="component" value="Unassembled WGS sequence"/>
</dbReference>
<geneLocation type="plasmid" evidence="9">
    <name>unnamed1</name>
</geneLocation>
<evidence type="ECO:0000259" key="8">
    <source>
        <dbReference type="PROSITE" id="PS51819"/>
    </source>
</evidence>
<dbReference type="GO" id="GO:0051213">
    <property type="term" value="F:dioxygenase activity"/>
    <property type="evidence" value="ECO:0007669"/>
    <property type="project" value="UniProtKB-KW"/>
</dbReference>
<feature type="domain" description="VOC" evidence="8">
    <location>
        <begin position="7"/>
        <end position="121"/>
    </location>
</feature>
<dbReference type="OrthoDB" id="37941at2157"/>
<dbReference type="KEGG" id="hlm:DV707_15745"/>
<dbReference type="InterPro" id="IPR054560">
    <property type="entry name" value="XylE-like_N"/>
</dbReference>
<reference evidence="10 11" key="1">
    <citation type="submission" date="2016-10" db="EMBL/GenBank/DDBJ databases">
        <authorList>
            <person name="de Groot N.N."/>
        </authorList>
    </citation>
    <scope>NUCLEOTIDE SEQUENCE [LARGE SCALE GENOMIC DNA]</scope>
    <source>
        <strain evidence="10 11">CGMCC 1.10331</strain>
    </source>
</reference>
<evidence type="ECO:0000256" key="4">
    <source>
        <dbReference type="ARBA" id="ARBA00022737"/>
    </source>
</evidence>
<keyword evidence="9" id="KW-0456">Lyase</keyword>
<keyword evidence="7" id="KW-0560">Oxidoreductase</keyword>
<feature type="domain" description="VOC" evidence="8">
    <location>
        <begin position="152"/>
        <end position="274"/>
    </location>
</feature>
<keyword evidence="5" id="KW-0058">Aromatic hydrocarbons catabolism</keyword>
<dbReference type="Pfam" id="PF22247">
    <property type="entry name" value="Diox-like_N"/>
    <property type="match status" value="1"/>
</dbReference>
<evidence type="ECO:0000256" key="2">
    <source>
        <dbReference type="ARBA" id="ARBA00011881"/>
    </source>
</evidence>
<proteinExistence type="inferred from homology"/>
<dbReference type="GeneID" id="39859573"/>
<dbReference type="InterPro" id="IPR050383">
    <property type="entry name" value="GlyoxalaseI/FosfomycinResist"/>
</dbReference>
<dbReference type="Proteomes" id="UP000296733">
    <property type="component" value="Plasmid unnamed1"/>
</dbReference>
<dbReference type="EMBL" id="CP031312">
    <property type="protein sequence ID" value="QCC49205.1"/>
    <property type="molecule type" value="Genomic_DNA"/>
</dbReference>
<dbReference type="SUPFAM" id="SSF54593">
    <property type="entry name" value="Glyoxalase/Bleomycin resistance protein/Dihydroxybiphenyl dioxygenase"/>
    <property type="match status" value="1"/>
</dbReference>
<evidence type="ECO:0000256" key="3">
    <source>
        <dbReference type="ARBA" id="ARBA00022723"/>
    </source>
</evidence>
<dbReference type="GO" id="GO:0046872">
    <property type="term" value="F:metal ion binding"/>
    <property type="evidence" value="ECO:0007669"/>
    <property type="project" value="UniProtKB-KW"/>
</dbReference>
<evidence type="ECO:0000313" key="10">
    <source>
        <dbReference type="EMBL" id="SEG57292.1"/>
    </source>
</evidence>
<protein>
    <submittedName>
        <fullName evidence="10">Catechol 2,3-dioxygenase</fullName>
    </submittedName>
    <submittedName>
        <fullName evidence="9">Lactoylglutathione lyase</fullName>
    </submittedName>
</protein>
<evidence type="ECO:0000256" key="1">
    <source>
        <dbReference type="ARBA" id="ARBA00008784"/>
    </source>
</evidence>
<dbReference type="EMBL" id="FNVN01000004">
    <property type="protein sequence ID" value="SEG57292.1"/>
    <property type="molecule type" value="Genomic_DNA"/>
</dbReference>
<comment type="subunit">
    <text evidence="2">Homotetramer.</text>
</comment>
<organism evidence="10 11">
    <name type="scientific">Halobellus limi</name>
    <dbReference type="NCBI Taxonomy" id="699433"/>
    <lineage>
        <taxon>Archaea</taxon>
        <taxon>Methanobacteriati</taxon>
        <taxon>Methanobacteriota</taxon>
        <taxon>Stenosarchaea group</taxon>
        <taxon>Halobacteria</taxon>
        <taxon>Halobacteriales</taxon>
        <taxon>Haloferacaceae</taxon>
        <taxon>Halobellus</taxon>
    </lineage>
</organism>
<sequence length="310" mass="35472">MDPELARLGHVALETPDLDGSLEFFRDAVGFEEVERDGDTSYLRAVDEFDHHSIVLSEADEPGVDHVGWQTRKPEYLGEFEAVLDEQGIDVTWVDAEAELGQGEAFRFTTPTGHEFEFYYEMEKPDPPAERRSKLKNKTYSRTTTNPIAPKRIDHVQLWDPAANDFRAWLQEALNFRVQERYNRKDGSRWGTFLSANGNKIEAAVIEDEDAANEPALHHIAYKVDTADDLFDAHDAMNEHGIPTDGIGQHSISRGKFLYVRDPVSGHRIEFNAGGYLVFDPEWETIEWQEGDLEDRQWIGQIESKARVEY</sequence>
<evidence type="ECO:0000256" key="6">
    <source>
        <dbReference type="ARBA" id="ARBA00022964"/>
    </source>
</evidence>
<name>A0A1H6B9F4_9EURY</name>
<gene>
    <name evidence="9" type="ORF">DV707_15745</name>
    <name evidence="10" type="ORF">SAMN04488133_2675</name>
</gene>
<keyword evidence="9" id="KW-0614">Plasmid</keyword>
<evidence type="ECO:0000313" key="11">
    <source>
        <dbReference type="Proteomes" id="UP000236740"/>
    </source>
</evidence>
<evidence type="ECO:0000256" key="5">
    <source>
        <dbReference type="ARBA" id="ARBA00022797"/>
    </source>
</evidence>
<dbReference type="PANTHER" id="PTHR21366">
    <property type="entry name" value="GLYOXALASE FAMILY PROTEIN"/>
    <property type="match status" value="1"/>
</dbReference>
<keyword evidence="6 10" id="KW-0223">Dioxygenase</keyword>
<dbReference type="InterPro" id="IPR037523">
    <property type="entry name" value="VOC_core"/>
</dbReference>